<feature type="transmembrane region" description="Helical" evidence="6">
    <location>
        <begin position="52"/>
        <end position="74"/>
    </location>
</feature>
<evidence type="ECO:0000256" key="3">
    <source>
        <dbReference type="ARBA" id="ARBA00022692"/>
    </source>
</evidence>
<evidence type="ECO:0000259" key="7">
    <source>
        <dbReference type="Pfam" id="PF02687"/>
    </source>
</evidence>
<evidence type="ECO:0000256" key="1">
    <source>
        <dbReference type="ARBA" id="ARBA00004651"/>
    </source>
</evidence>
<sequence>MGTGKTGMLIVTDSSADVPTVSKQLNKLFPKYQQKSRYALTHGEFAASYNKLLTMLIVGVLILTGLLTLIFVFLNRQLIGARRKELAILYSLGYSKTDVVKIIAGGIISQFVGIYLGATLIVYLLKTFLLDRFSYGAMFTSLYSFSNQIVIVIIMLIAIPISVLWGVSSVKKKKFIESLR</sequence>
<evidence type="ECO:0000256" key="4">
    <source>
        <dbReference type="ARBA" id="ARBA00022989"/>
    </source>
</evidence>
<dbReference type="EMBL" id="AZCV01000009">
    <property type="protein sequence ID" value="KRK36893.1"/>
    <property type="molecule type" value="Genomic_DNA"/>
</dbReference>
<name>A0A0R1GSB7_9LACO</name>
<evidence type="ECO:0000313" key="9">
    <source>
        <dbReference type="Proteomes" id="UP000050909"/>
    </source>
</evidence>
<gene>
    <name evidence="8" type="ORF">FC62_GL001553</name>
</gene>
<accession>A0A0R1GSB7</accession>
<feature type="domain" description="ABC3 transporter permease C-terminal" evidence="7">
    <location>
        <begin position="59"/>
        <end position="167"/>
    </location>
</feature>
<keyword evidence="4 6" id="KW-1133">Transmembrane helix</keyword>
<dbReference type="GO" id="GO:0005886">
    <property type="term" value="C:plasma membrane"/>
    <property type="evidence" value="ECO:0007669"/>
    <property type="project" value="UniProtKB-SubCell"/>
</dbReference>
<keyword evidence="5 6" id="KW-0472">Membrane</keyword>
<protein>
    <recommendedName>
        <fullName evidence="7">ABC3 transporter permease C-terminal domain-containing protein</fullName>
    </recommendedName>
</protein>
<dbReference type="PATRIC" id="fig|1423722.3.peg.1585"/>
<dbReference type="Proteomes" id="UP000050909">
    <property type="component" value="Unassembled WGS sequence"/>
</dbReference>
<keyword evidence="2" id="KW-1003">Cell membrane</keyword>
<feature type="transmembrane region" description="Helical" evidence="6">
    <location>
        <begin position="145"/>
        <end position="167"/>
    </location>
</feature>
<evidence type="ECO:0000313" key="8">
    <source>
        <dbReference type="EMBL" id="KRK36893.1"/>
    </source>
</evidence>
<evidence type="ECO:0000256" key="6">
    <source>
        <dbReference type="SAM" id="Phobius"/>
    </source>
</evidence>
<dbReference type="Pfam" id="PF02687">
    <property type="entry name" value="FtsX"/>
    <property type="match status" value="1"/>
</dbReference>
<evidence type="ECO:0000256" key="5">
    <source>
        <dbReference type="ARBA" id="ARBA00023136"/>
    </source>
</evidence>
<organism evidence="8 9">
    <name type="scientific">Amylolactobacillus amylotrophicus DSM 20534</name>
    <dbReference type="NCBI Taxonomy" id="1423722"/>
    <lineage>
        <taxon>Bacteria</taxon>
        <taxon>Bacillati</taxon>
        <taxon>Bacillota</taxon>
        <taxon>Bacilli</taxon>
        <taxon>Lactobacillales</taxon>
        <taxon>Lactobacillaceae</taxon>
        <taxon>Amylolactobacillus</taxon>
    </lineage>
</organism>
<feature type="transmembrane region" description="Helical" evidence="6">
    <location>
        <begin position="102"/>
        <end position="125"/>
    </location>
</feature>
<keyword evidence="9" id="KW-1185">Reference proteome</keyword>
<comment type="subcellular location">
    <subcellularLocation>
        <location evidence="1">Cell membrane</location>
        <topology evidence="1">Multi-pass membrane protein</topology>
    </subcellularLocation>
</comment>
<dbReference type="InterPro" id="IPR003838">
    <property type="entry name" value="ABC3_permease_C"/>
</dbReference>
<reference evidence="8 9" key="1">
    <citation type="journal article" date="2015" name="Genome Announc.">
        <title>Expanding the biotechnology potential of lactobacilli through comparative genomics of 213 strains and associated genera.</title>
        <authorList>
            <person name="Sun Z."/>
            <person name="Harris H.M."/>
            <person name="McCann A."/>
            <person name="Guo C."/>
            <person name="Argimon S."/>
            <person name="Zhang W."/>
            <person name="Yang X."/>
            <person name="Jeffery I.B."/>
            <person name="Cooney J.C."/>
            <person name="Kagawa T.F."/>
            <person name="Liu W."/>
            <person name="Song Y."/>
            <person name="Salvetti E."/>
            <person name="Wrobel A."/>
            <person name="Rasinkangas P."/>
            <person name="Parkhill J."/>
            <person name="Rea M.C."/>
            <person name="O'Sullivan O."/>
            <person name="Ritari J."/>
            <person name="Douillard F.P."/>
            <person name="Paul Ross R."/>
            <person name="Yang R."/>
            <person name="Briner A.E."/>
            <person name="Felis G.E."/>
            <person name="de Vos W.M."/>
            <person name="Barrangou R."/>
            <person name="Klaenhammer T.R."/>
            <person name="Caufield P.W."/>
            <person name="Cui Y."/>
            <person name="Zhang H."/>
            <person name="O'Toole P.W."/>
        </authorList>
    </citation>
    <scope>NUCLEOTIDE SEQUENCE [LARGE SCALE GENOMIC DNA]</scope>
    <source>
        <strain evidence="8 9">DSM 20534</strain>
    </source>
</reference>
<comment type="caution">
    <text evidence="8">The sequence shown here is derived from an EMBL/GenBank/DDBJ whole genome shotgun (WGS) entry which is preliminary data.</text>
</comment>
<proteinExistence type="predicted"/>
<keyword evidence="3 6" id="KW-0812">Transmembrane</keyword>
<evidence type="ECO:0000256" key="2">
    <source>
        <dbReference type="ARBA" id="ARBA00022475"/>
    </source>
</evidence>
<dbReference type="AlphaFoldDB" id="A0A0R1GSB7"/>